<protein>
    <recommendedName>
        <fullName evidence="1">Methyltransferase FkbM domain-containing protein</fullName>
    </recommendedName>
</protein>
<gene>
    <name evidence="2" type="ORF">METZ01_LOCUS196421</name>
</gene>
<name>A0A382E158_9ZZZZ</name>
<dbReference type="Gene3D" id="3.40.50.150">
    <property type="entry name" value="Vaccinia Virus protein VP39"/>
    <property type="match status" value="1"/>
</dbReference>
<dbReference type="EMBL" id="UINC01041799">
    <property type="protein sequence ID" value="SVB43567.1"/>
    <property type="molecule type" value="Genomic_DNA"/>
</dbReference>
<proteinExistence type="predicted"/>
<dbReference type="Pfam" id="PF05050">
    <property type="entry name" value="Methyltransf_21"/>
    <property type="match status" value="1"/>
</dbReference>
<dbReference type="AlphaFoldDB" id="A0A382E158"/>
<dbReference type="NCBIfam" id="TIGR01444">
    <property type="entry name" value="fkbM_fam"/>
    <property type="match status" value="1"/>
</dbReference>
<dbReference type="PANTHER" id="PTHR34203">
    <property type="entry name" value="METHYLTRANSFERASE, FKBM FAMILY PROTEIN"/>
    <property type="match status" value="1"/>
</dbReference>
<dbReference type="InterPro" id="IPR029063">
    <property type="entry name" value="SAM-dependent_MTases_sf"/>
</dbReference>
<dbReference type="SUPFAM" id="SSF53335">
    <property type="entry name" value="S-adenosyl-L-methionine-dependent methyltransferases"/>
    <property type="match status" value="1"/>
</dbReference>
<reference evidence="2" key="1">
    <citation type="submission" date="2018-05" db="EMBL/GenBank/DDBJ databases">
        <authorList>
            <person name="Lanie J.A."/>
            <person name="Ng W.-L."/>
            <person name="Kazmierczak K.M."/>
            <person name="Andrzejewski T.M."/>
            <person name="Davidsen T.M."/>
            <person name="Wayne K.J."/>
            <person name="Tettelin H."/>
            <person name="Glass J.I."/>
            <person name="Rusch D."/>
            <person name="Podicherti R."/>
            <person name="Tsui H.-C.T."/>
            <person name="Winkler M.E."/>
        </authorList>
    </citation>
    <scope>NUCLEOTIDE SEQUENCE</scope>
</reference>
<dbReference type="InterPro" id="IPR052514">
    <property type="entry name" value="SAM-dependent_MTase"/>
</dbReference>
<evidence type="ECO:0000259" key="1">
    <source>
        <dbReference type="Pfam" id="PF05050"/>
    </source>
</evidence>
<organism evidence="2">
    <name type="scientific">marine metagenome</name>
    <dbReference type="NCBI Taxonomy" id="408172"/>
    <lineage>
        <taxon>unclassified sequences</taxon>
        <taxon>metagenomes</taxon>
        <taxon>ecological metagenomes</taxon>
    </lineage>
</organism>
<dbReference type="PANTHER" id="PTHR34203:SF15">
    <property type="entry name" value="SLL1173 PROTEIN"/>
    <property type="match status" value="1"/>
</dbReference>
<sequence length="221" mass="24493">MVTPGDLVFDVGAHLGDRAVAFATLGARVVALEPQPHIVTWLRRLVRRHDRITIRAEAVGRTPGHASLAMSRRTPTLSTLATTWRQTLPTVNQSFRHVRWEEHGVVPVVTLDHLISLYGVPQFCKIDVEGYEAEVLAGVTQPLPQVSIEFVQGGLDVALSCLQRLTELGVYEFNAVSGEERRFLFDGWLTRDRMTAWLQSGASNLSSGDLYARLLSTPAHD</sequence>
<feature type="domain" description="Methyltransferase FkbM" evidence="1">
    <location>
        <begin position="10"/>
        <end position="146"/>
    </location>
</feature>
<dbReference type="InterPro" id="IPR006342">
    <property type="entry name" value="FkbM_mtfrase"/>
</dbReference>
<evidence type="ECO:0000313" key="2">
    <source>
        <dbReference type="EMBL" id="SVB43567.1"/>
    </source>
</evidence>
<accession>A0A382E158</accession>
<feature type="non-terminal residue" evidence="2">
    <location>
        <position position="221"/>
    </location>
</feature>